<dbReference type="SUPFAM" id="SSF56112">
    <property type="entry name" value="Protein kinase-like (PK-like)"/>
    <property type="match status" value="1"/>
</dbReference>
<evidence type="ECO:0000313" key="4">
    <source>
        <dbReference type="EMBL" id="KAI5083093.1"/>
    </source>
</evidence>
<protein>
    <recommendedName>
        <fullName evidence="3">ABC1 atypical kinase-like domain-containing protein</fullName>
    </recommendedName>
</protein>
<keyword evidence="5" id="KW-1185">Reference proteome</keyword>
<dbReference type="InterPro" id="IPR004147">
    <property type="entry name" value="ABC1_dom"/>
</dbReference>
<sequence>MTRGAGELAKLLRYRPKFAAASFSSTTPSGSSISPTHRPWFPKLKVVAAVGVGLGMGALGLSALGTEPRRSLYLLYSMSLRLGRDFVTAALIVADYNYSLYGLPEKSLERAQSKHEVHIRSANRLKELCFKNGGIYIKLGQHMGQLEYLLPSEYVQTMKDCMLDKCPVSTFEQVCELFKAELGRLPHEVFKDFDPIPLASASLAQVHVASTFEGEKVAVKVQHAHLTDTAAMDIVTVKLVVTAVHFLFPNYDYRWLIAEVQDSLPKELDFLLEAKNSEHCMNNFRTLSPHLVRWIYVPKVYRDLSTRKLLTMEFIEGVKVTDVKAIQKLGIKPNTISKIMNEAFADMIFRHGFVHCDPHAANMMVRLAPTNEHGFLGNKKTPQLVLLDHGLYKELNPTLRNDYAALWKALVFADVNEIKKQSVKLGAGEDLYILFAGVLTMRPWKKIIQQDINHLKIDGTEEDKEEIQMYASQLVSEISLLLQRLPREILLLLKTNDCLRAVDYCLGSSINSFVIIARESSRTLAEMRTSRDRRSIRSKLSARLDMLKVEVRLLILQLLEWITCLHGIDDKAAMQGDLEAGVGTKTQNGSVDVASASVCDSNSDPHLCDSGTGLSNLPA</sequence>
<keyword evidence="2" id="KW-1133">Transmembrane helix</keyword>
<reference evidence="4" key="1">
    <citation type="submission" date="2021-01" db="EMBL/GenBank/DDBJ databases">
        <title>Adiantum capillus-veneris genome.</title>
        <authorList>
            <person name="Fang Y."/>
            <person name="Liao Q."/>
        </authorList>
    </citation>
    <scope>NUCLEOTIDE SEQUENCE</scope>
    <source>
        <strain evidence="4">H3</strain>
        <tissue evidence="4">Leaf</tissue>
    </source>
</reference>
<evidence type="ECO:0000313" key="5">
    <source>
        <dbReference type="Proteomes" id="UP000886520"/>
    </source>
</evidence>
<name>A0A9D4ZPI2_ADICA</name>
<dbReference type="Pfam" id="PF03109">
    <property type="entry name" value="ABC1"/>
    <property type="match status" value="1"/>
</dbReference>
<organism evidence="4 5">
    <name type="scientific">Adiantum capillus-veneris</name>
    <name type="common">Maidenhair fern</name>
    <dbReference type="NCBI Taxonomy" id="13818"/>
    <lineage>
        <taxon>Eukaryota</taxon>
        <taxon>Viridiplantae</taxon>
        <taxon>Streptophyta</taxon>
        <taxon>Embryophyta</taxon>
        <taxon>Tracheophyta</taxon>
        <taxon>Polypodiopsida</taxon>
        <taxon>Polypodiidae</taxon>
        <taxon>Polypodiales</taxon>
        <taxon>Pteridineae</taxon>
        <taxon>Pteridaceae</taxon>
        <taxon>Vittarioideae</taxon>
        <taxon>Adiantum</taxon>
    </lineage>
</organism>
<dbReference type="CDD" id="cd13969">
    <property type="entry name" value="ADCK1-like"/>
    <property type="match status" value="1"/>
</dbReference>
<accession>A0A9D4ZPI2</accession>
<evidence type="ECO:0000256" key="2">
    <source>
        <dbReference type="SAM" id="Phobius"/>
    </source>
</evidence>
<feature type="domain" description="ABC1 atypical kinase-like" evidence="3">
    <location>
        <begin position="162"/>
        <end position="421"/>
    </location>
</feature>
<dbReference type="InterPro" id="IPR051130">
    <property type="entry name" value="Mito_struct-func_regulator"/>
</dbReference>
<dbReference type="EMBL" id="JABFUD020000002">
    <property type="protein sequence ID" value="KAI5083093.1"/>
    <property type="molecule type" value="Genomic_DNA"/>
</dbReference>
<keyword evidence="2" id="KW-0812">Transmembrane</keyword>
<proteinExistence type="inferred from homology"/>
<comment type="caution">
    <text evidence="4">The sequence shown here is derived from an EMBL/GenBank/DDBJ whole genome shotgun (WGS) entry which is preliminary data.</text>
</comment>
<feature type="transmembrane region" description="Helical" evidence="2">
    <location>
        <begin position="46"/>
        <end position="65"/>
    </location>
</feature>
<evidence type="ECO:0000256" key="1">
    <source>
        <dbReference type="ARBA" id="ARBA00009670"/>
    </source>
</evidence>
<dbReference type="GO" id="GO:0055088">
    <property type="term" value="P:lipid homeostasis"/>
    <property type="evidence" value="ECO:0007669"/>
    <property type="project" value="TreeGrafter"/>
</dbReference>
<keyword evidence="2" id="KW-0472">Membrane</keyword>
<comment type="similarity">
    <text evidence="1">Belongs to the protein kinase superfamily. ADCK protein kinase family.</text>
</comment>
<dbReference type="AlphaFoldDB" id="A0A9D4ZPI2"/>
<dbReference type="GO" id="GO:0007005">
    <property type="term" value="P:mitochondrion organization"/>
    <property type="evidence" value="ECO:0007669"/>
    <property type="project" value="TreeGrafter"/>
</dbReference>
<dbReference type="Proteomes" id="UP000886520">
    <property type="component" value="Chromosome 3"/>
</dbReference>
<gene>
    <name evidence="4" type="ORF">GOP47_0002836</name>
</gene>
<dbReference type="PANTHER" id="PTHR43173:SF19">
    <property type="entry name" value="AARF DOMAIN-CONTAINING PROTEIN KINASE 1"/>
    <property type="match status" value="1"/>
</dbReference>
<dbReference type="PANTHER" id="PTHR43173">
    <property type="entry name" value="ABC1 FAMILY PROTEIN"/>
    <property type="match status" value="1"/>
</dbReference>
<dbReference type="OrthoDB" id="427480at2759"/>
<dbReference type="GO" id="GO:0005743">
    <property type="term" value="C:mitochondrial inner membrane"/>
    <property type="evidence" value="ECO:0007669"/>
    <property type="project" value="TreeGrafter"/>
</dbReference>
<evidence type="ECO:0000259" key="3">
    <source>
        <dbReference type="Pfam" id="PF03109"/>
    </source>
</evidence>
<dbReference type="InterPro" id="IPR011009">
    <property type="entry name" value="Kinase-like_dom_sf"/>
</dbReference>
<dbReference type="InterPro" id="IPR045307">
    <property type="entry name" value="ADCK1_dom"/>
</dbReference>